<dbReference type="Proteomes" id="UP000241890">
    <property type="component" value="Unassembled WGS sequence"/>
</dbReference>
<protein>
    <recommendedName>
        <fullName evidence="2">RGS domain-containing protein</fullName>
    </recommendedName>
</protein>
<feature type="region of interest" description="Disordered" evidence="1">
    <location>
        <begin position="1"/>
        <end position="114"/>
    </location>
</feature>
<dbReference type="InterPro" id="IPR044926">
    <property type="entry name" value="RGS_subdomain_2"/>
</dbReference>
<feature type="compositionally biased region" description="Basic and acidic residues" evidence="1">
    <location>
        <begin position="65"/>
        <end position="75"/>
    </location>
</feature>
<feature type="compositionally biased region" description="Acidic residues" evidence="1">
    <location>
        <begin position="2801"/>
        <end position="2815"/>
    </location>
</feature>
<evidence type="ECO:0000259" key="2">
    <source>
        <dbReference type="PROSITE" id="PS50132"/>
    </source>
</evidence>
<dbReference type="EMBL" id="BEYU01000053">
    <property type="protein sequence ID" value="GBG29205.1"/>
    <property type="molecule type" value="Genomic_DNA"/>
</dbReference>
<comment type="caution">
    <text evidence="3">The sequence shown here is derived from an EMBL/GenBank/DDBJ whole genome shotgun (WGS) entry which is preliminary data.</text>
</comment>
<feature type="domain" description="RGS" evidence="2">
    <location>
        <begin position="2880"/>
        <end position="2996"/>
    </location>
</feature>
<feature type="compositionally biased region" description="Low complexity" evidence="1">
    <location>
        <begin position="275"/>
        <end position="286"/>
    </location>
</feature>
<gene>
    <name evidence="3" type="ORF">FCC1311_054272</name>
</gene>
<feature type="compositionally biased region" description="Basic and acidic residues" evidence="1">
    <location>
        <begin position="2684"/>
        <end position="2696"/>
    </location>
</feature>
<proteinExistence type="predicted"/>
<feature type="region of interest" description="Disordered" evidence="1">
    <location>
        <begin position="2774"/>
        <end position="2845"/>
    </location>
</feature>
<feature type="compositionally biased region" description="Polar residues" evidence="1">
    <location>
        <begin position="78"/>
        <end position="87"/>
    </location>
</feature>
<dbReference type="PROSITE" id="PS50132">
    <property type="entry name" value="RGS"/>
    <property type="match status" value="1"/>
</dbReference>
<feature type="region of interest" description="Disordered" evidence="1">
    <location>
        <begin position="2654"/>
        <end position="2749"/>
    </location>
</feature>
<dbReference type="Gene3D" id="1.10.167.10">
    <property type="entry name" value="Regulator of G-protein Signalling 4, domain 2"/>
    <property type="match status" value="1"/>
</dbReference>
<feature type="compositionally biased region" description="Polar residues" evidence="1">
    <location>
        <begin position="102"/>
        <end position="114"/>
    </location>
</feature>
<feature type="compositionally biased region" description="Pro residues" evidence="1">
    <location>
        <begin position="1107"/>
        <end position="1116"/>
    </location>
</feature>
<accession>A0A2R5GF39</accession>
<evidence type="ECO:0000313" key="4">
    <source>
        <dbReference type="Proteomes" id="UP000241890"/>
    </source>
</evidence>
<sequence>MSRSREAAGKLPLGVGTTQIAPKPRRQLGIDTMTLEHKENHLITERNGASSSSTNSSNENSPSSDADKDKKEKGTVDATGSKNNNQSERAETPSGDKKPASPVSSDVTASDSGRPNAQVDGWFFFADFLSKFAAGIDRKLAQLDRASAVDDSSGNMNDGGSSASDSFLLQTLWEDYPRRCAFFVGSLRAWLALPPPLFEKVFVTVLDWAQPPFSLQTKLPGVKVAGLHLVELLWSRCAGDLLSHMLRYASEDVERDWSMLEDLSLKHIISRTRRSSSANGSTDNSSSGGGGSGRGQLPRDVLHRVIAQTQTMWASVLGFAVRKKPALITHLFNLRPPFCAWLFIDLSLSNAGVAREILAMLAEQLGQPKQDKASRLIMLLTLEPMLENLDFQRLADRDPAWTAAFNDVVTKQLFKTVEQLAKTEELKAAALSVMLTILARAPLAFHEANYASFFSRRVLRHLSEPRKVTHSLEIILRSLRSQRFARPPVAWDAFEMYNPLETRFREGLGPLSRISALNRRALESIYTEVFERSKSKAFASLGGSSSYGVLTSSSNMPPPAAALAFAGSGSTFAAAAAPNSTSPSSPEPPSLAGVSLGTARFSISSRDVAATSIGSLVSTGSHLSLSSIGSGASHVSGASFGTAPSLSSAHQHGFPLLPKNLAVCKHILLQLAAHDVTILLDKAVPFVTQLPDDLNKCPHVAANRAIVGIRTLWDVLGPSTSVFRETAFCLHHGQFEAHRASLKDVHKLTVRKFAQMFGSLQAALGVGVMGQAEHSLVPTLLWDGTTGVGGAGPRGLRDPVGDTRGYPFAWADAGRGHVLDAFSFTTNGLVLELQQLQMHNDLFEGGREIAFRARNLSDKYGAELQIAQTLRTRAALFKKRVNPALDVFREFLYALPLLSCSPVAEGQNPAEAPLPDVTLLLHADWFIATAVSHALQRIVGSALNDTIRIRVLLKLVRETSNAVSRFGKCTRAILTYVRQMALLLRLWSHLRLRQSKAQSADGQETALPDPDDAGGEPLLTLSIALLVFPCASVRMHVQEIIDAMQHLWPHFGPACMRITGVLRAHPPFGYQCAAKTSCCCGAVSSEADISRRRTADDVQPVKRFEPHPPASPPPPLTGSTRQRQHERSSTADGSMRGSPLSLDALSKTFAMSPTKPSLDTRESFTLPAPPPAPASNIAHTVTSASTGALARPPLVRTPSARPDTLIKGSTCSFEGAFSYIKARDAPLVSRDELFMWYKGTGVVTSDTDPKTANGRSDQWADELVKVARELVRFVELRGLLHSASQVLLDWLSRLPGFQVEAEQISYFETVLRKSAVTFVLGSAGSSQSLPRSPLVLEPEAAAWPGEMEGEVETLLYDLWDAAARIRPVSPEQSALRRIVLDLAGKSMHPRCVSRVVALCLSWRQTRLTAASSPSRSQPSEERSKFGKFRRHRGSDHAISQLASFAEADVASVEQICCAALRILLESVAQQPQQQKTTSGFPGWELTLRKIFEFMSAIAQAERLRNSGWTVTLEYTKLALQAARTLRSILRREMEVPMLMQRADQIWLRAERRRVWTLMQSIVGFDDVKLFSIQRKASPRAQGHENGGSHASFQSQTPGSGARSIVQADRQVLSENNFKALRELATDVGLQMLHLGPTSLGTVAPRPDEMLWSWFYYDGDRPRACSDASPLLRNYLVAHWHVGDVEAAGGGTFRPFVERWFVELQNLPRSQSRADAIFASFADAVDVWLFRGPERNMVRPLEPSAMALVALLALVQAASHASAEVRARAFGLLDVVERSDSWAALSTGNLDGSSTPFELHSASLLGQQTWASDSRTIEQTATQASIILADRCPGLGPSVLSILCKRLPVLESAGLGPRTVQACLAFAQSASTRAVAHAGGLSGESVSVDSPRQFVRNRKSRSNSARGLQRGPEATELAGVAAESASGSKRMAHGTMELQMRQSVQKDIRRAQKTHFNLEELWECVRTLVRDEQRNALDLTLPLWRALCDHHAPTVVDFLLARIVENSAAQGEMKQLEIATFFLTSIAPEIFAASPSIIVNSLVLGVLYRVRVESIARGLYASSAASPTSRRPRVLQSWIKLALTQDADPCGYNSHKEGLKEEMRSLLRTQASALKALSLCAAGARKDCAMAFPQMITYGLCSTLGLHTSSPRHRYGAGGECIAMLLRSLSHERLVRQASQRTSSDPSLAMVLPSQLLGPSPARLVELARLDPSSYTDQVLEEVVSSMAELLTLCSPDGDLLHLWCQCLLLNGLGLYQQQMRWKPELMHRCLAVYAKLRAKIEGPLYLVRGFAEVDESVAWRIEILALLRIAHQAMHNEAFALVEIALLCLGRLDLRHMSASLCKFFLNFYASVAHSKRAEDLCLDLLLSALPEELDAEDLDVDALRCKTQDRLTAQLLLCDARAEDELSEEYEGTEDGDDPSALLSLCIRLFHCGVLRVDLVCSWFPVLATGALAPGAFVDDAVGHLDLPVKMREALHEFIFRPTDEECLQNACLAAMDFFGAVEFALALARCCTRQIQVLEDENASGLPVDAERYLLAVYRVISCVVTASSPCLQFFIPIVRKATLLESEQGAGVMSEAVEDLLKAAHKASGGSSLPGQGASPRSPLRAFGVQTAWGGDSTTGPSVSAEIRCGEALALMSDLIRVDACDLEDTLSPFMEGSRSPVTTPRWRRRVDAPPQLNVVRSRDPDASEDELKLPSSGDGSEPWTGGSSPSLGRGLGGGGGGGDFEPTTGTTVKTGISEDLEPRSRGIGATSTALDEFEIGGVASFETSKRGLEAGNGGARRSSSARHLSRMLGVASDSEDNDHEDDNDDDSAFGKDGCESGSDGEGNDSHHDEGTIAWGGTRRHGRAAGTIRLVRYRSMEDGTTAEQQSAVMRRSFLEELLANESNHKQIETFIVQQPAIDTSWLEFALAVIDFKRNPMTETAESVFNQFLVLDGLDTIDVPDAVRERVEQAIEAKEGVDKGLFDEGLKLALDYLDKNFLGRYLRSSQYCEA</sequence>
<dbReference type="InterPro" id="IPR016137">
    <property type="entry name" value="RGS"/>
</dbReference>
<evidence type="ECO:0000256" key="1">
    <source>
        <dbReference type="SAM" id="MobiDB-lite"/>
    </source>
</evidence>
<feature type="compositionally biased region" description="Basic and acidic residues" evidence="1">
    <location>
        <begin position="88"/>
        <end position="99"/>
    </location>
</feature>
<name>A0A2R5GF39_9STRA</name>
<dbReference type="SUPFAM" id="SSF48097">
    <property type="entry name" value="Regulator of G-protein signaling, RGS"/>
    <property type="match status" value="1"/>
</dbReference>
<feature type="compositionally biased region" description="Basic and acidic residues" evidence="1">
    <location>
        <begin position="1089"/>
        <end position="1106"/>
    </location>
</feature>
<dbReference type="InterPro" id="IPR036305">
    <property type="entry name" value="RGS_sf"/>
</dbReference>
<feature type="region of interest" description="Disordered" evidence="1">
    <location>
        <begin position="1578"/>
        <end position="1604"/>
    </location>
</feature>
<feature type="compositionally biased region" description="Polar residues" evidence="1">
    <location>
        <begin position="1588"/>
        <end position="1598"/>
    </location>
</feature>
<feature type="compositionally biased region" description="Low complexity" evidence="1">
    <location>
        <begin position="50"/>
        <end position="64"/>
    </location>
</feature>
<feature type="region of interest" description="Disordered" evidence="1">
    <location>
        <begin position="274"/>
        <end position="296"/>
    </location>
</feature>
<feature type="region of interest" description="Disordered" evidence="1">
    <location>
        <begin position="1410"/>
        <end position="1431"/>
    </location>
</feature>
<feature type="compositionally biased region" description="Gly residues" evidence="1">
    <location>
        <begin position="2717"/>
        <end position="2727"/>
    </location>
</feature>
<reference evidence="3 4" key="1">
    <citation type="submission" date="2017-12" db="EMBL/GenBank/DDBJ databases">
        <title>Sequencing, de novo assembly and annotation of complete genome of a new Thraustochytrid species, strain FCC1311.</title>
        <authorList>
            <person name="Sedici K."/>
            <person name="Godart F."/>
            <person name="Aiese Cigliano R."/>
            <person name="Sanseverino W."/>
            <person name="Barakat M."/>
            <person name="Ortet P."/>
            <person name="Marechal E."/>
            <person name="Cagnac O."/>
            <person name="Amato A."/>
        </authorList>
    </citation>
    <scope>NUCLEOTIDE SEQUENCE [LARGE SCALE GENOMIC DNA]</scope>
</reference>
<feature type="compositionally biased region" description="Basic and acidic residues" evidence="1">
    <location>
        <begin position="34"/>
        <end position="44"/>
    </location>
</feature>
<evidence type="ECO:0000313" key="3">
    <source>
        <dbReference type="EMBL" id="GBG29205.1"/>
    </source>
</evidence>
<feature type="region of interest" description="Disordered" evidence="1">
    <location>
        <begin position="1879"/>
        <end position="1913"/>
    </location>
</feature>
<organism evidence="3 4">
    <name type="scientific">Hondaea fermentalgiana</name>
    <dbReference type="NCBI Taxonomy" id="2315210"/>
    <lineage>
        <taxon>Eukaryota</taxon>
        <taxon>Sar</taxon>
        <taxon>Stramenopiles</taxon>
        <taxon>Bigyra</taxon>
        <taxon>Labyrinthulomycetes</taxon>
        <taxon>Thraustochytrida</taxon>
        <taxon>Thraustochytriidae</taxon>
        <taxon>Hondaea</taxon>
    </lineage>
</organism>
<dbReference type="InParanoid" id="A0A2R5GF39"/>
<feature type="region of interest" description="Disordered" evidence="1">
    <location>
        <begin position="1089"/>
        <end position="1139"/>
    </location>
</feature>
<keyword evidence="4" id="KW-1185">Reference proteome</keyword>